<evidence type="ECO:0000256" key="2">
    <source>
        <dbReference type="ARBA" id="ARBA00022741"/>
    </source>
</evidence>
<dbReference type="SMART" id="SM00275">
    <property type="entry name" value="G_alpha"/>
    <property type="match status" value="1"/>
</dbReference>
<feature type="binding site" evidence="5">
    <location>
        <begin position="45"/>
        <end position="50"/>
    </location>
    <ligand>
        <name>GTP</name>
        <dbReference type="ChEBI" id="CHEBI:37565"/>
    </ligand>
</feature>
<dbReference type="Pfam" id="PF00503">
    <property type="entry name" value="G-alpha"/>
    <property type="match status" value="1"/>
</dbReference>
<keyword evidence="6" id="KW-0460">Magnesium</keyword>
<keyword evidence="4" id="KW-0807">Transducer</keyword>
<reference evidence="7 8" key="1">
    <citation type="submission" date="2015-02" db="EMBL/GenBank/DDBJ databases">
        <authorList>
            <person name="Chooi Y.-H."/>
        </authorList>
    </citation>
    <scope>NUCLEOTIDE SEQUENCE [LARGE SCALE GENOMIC DNA]</scope>
    <source>
        <strain evidence="7">E3</strain>
    </source>
</reference>
<evidence type="ECO:0000313" key="7">
    <source>
        <dbReference type="EMBL" id="CEO99727.1"/>
    </source>
</evidence>
<dbReference type="PROSITE" id="PS51882">
    <property type="entry name" value="G_ALPHA"/>
    <property type="match status" value="1"/>
</dbReference>
<name>A0A0G4IWW2_PLABS</name>
<dbReference type="CDD" id="cd00066">
    <property type="entry name" value="G-alpha"/>
    <property type="match status" value="1"/>
</dbReference>
<dbReference type="Gene3D" id="1.10.400.10">
    <property type="entry name" value="GI Alpha 1, domain 2-like"/>
    <property type="match status" value="1"/>
</dbReference>
<dbReference type="STRING" id="37360.A0A0G4IWW2"/>
<dbReference type="SUPFAM" id="SSF47895">
    <property type="entry name" value="Transducin (alpha subunit), insertion domain"/>
    <property type="match status" value="1"/>
</dbReference>
<evidence type="ECO:0000256" key="1">
    <source>
        <dbReference type="ARBA" id="ARBA00022723"/>
    </source>
</evidence>
<accession>A0A0G4IWW2</accession>
<keyword evidence="2 5" id="KW-0547">Nucleotide-binding</keyword>
<dbReference type="InterPro" id="IPR027417">
    <property type="entry name" value="P-loop_NTPase"/>
</dbReference>
<dbReference type="SUPFAM" id="SSF52540">
    <property type="entry name" value="P-loop containing nucleoside triphosphate hydrolases"/>
    <property type="match status" value="1"/>
</dbReference>
<keyword evidence="8" id="KW-1185">Reference proteome</keyword>
<evidence type="ECO:0000256" key="5">
    <source>
        <dbReference type="PIRSR" id="PIRSR601019-1"/>
    </source>
</evidence>
<dbReference type="OMA" id="RFACMRC"/>
<dbReference type="GO" id="GO:0005834">
    <property type="term" value="C:heterotrimeric G-protein complex"/>
    <property type="evidence" value="ECO:0007669"/>
    <property type="project" value="TreeGrafter"/>
</dbReference>
<protein>
    <submittedName>
        <fullName evidence="7">Uncharacterized protein</fullName>
    </submittedName>
</protein>
<evidence type="ECO:0000313" key="8">
    <source>
        <dbReference type="Proteomes" id="UP000039324"/>
    </source>
</evidence>
<dbReference type="GO" id="GO:0005737">
    <property type="term" value="C:cytoplasm"/>
    <property type="evidence" value="ECO:0007669"/>
    <property type="project" value="TreeGrafter"/>
</dbReference>
<keyword evidence="3 5" id="KW-0342">GTP-binding</keyword>
<dbReference type="InterPro" id="IPR001019">
    <property type="entry name" value="Gprotein_alpha_su"/>
</dbReference>
<evidence type="ECO:0000256" key="3">
    <source>
        <dbReference type="ARBA" id="ARBA00023134"/>
    </source>
</evidence>
<dbReference type="GO" id="GO:0031683">
    <property type="term" value="F:G-protein beta/gamma-subunit complex binding"/>
    <property type="evidence" value="ECO:0007669"/>
    <property type="project" value="InterPro"/>
</dbReference>
<evidence type="ECO:0000256" key="6">
    <source>
        <dbReference type="PIRSR" id="PIRSR601019-2"/>
    </source>
</evidence>
<proteinExistence type="predicted"/>
<dbReference type="Gene3D" id="3.40.50.300">
    <property type="entry name" value="P-loop containing nucleotide triphosphate hydrolases"/>
    <property type="match status" value="1"/>
</dbReference>
<dbReference type="EMBL" id="CDSF01000093">
    <property type="protein sequence ID" value="CEO99727.1"/>
    <property type="molecule type" value="Genomic_DNA"/>
</dbReference>
<organism evidence="7 8">
    <name type="scientific">Plasmodiophora brassicae</name>
    <name type="common">Clubroot disease agent</name>
    <dbReference type="NCBI Taxonomy" id="37360"/>
    <lineage>
        <taxon>Eukaryota</taxon>
        <taxon>Sar</taxon>
        <taxon>Rhizaria</taxon>
        <taxon>Endomyxa</taxon>
        <taxon>Phytomyxea</taxon>
        <taxon>Plasmodiophorida</taxon>
        <taxon>Plasmodiophoridae</taxon>
        <taxon>Plasmodiophora</taxon>
    </lineage>
</organism>
<dbReference type="GO" id="GO:0007188">
    <property type="term" value="P:adenylate cyclase-modulating G protein-coupled receptor signaling pathway"/>
    <property type="evidence" value="ECO:0007669"/>
    <property type="project" value="TreeGrafter"/>
</dbReference>
<dbReference type="PANTHER" id="PTHR10218:SF302">
    <property type="entry name" value="GUANINE NUCLEOTIDE-BINDING PROTEIN ALPHA-5 SUBUNIT"/>
    <property type="match status" value="1"/>
</dbReference>
<dbReference type="FunFam" id="3.40.50.300:FF:000720">
    <property type="entry name" value="Guanine nucleotide-binding protein G(k) subunit alpha"/>
    <property type="match status" value="1"/>
</dbReference>
<dbReference type="PRINTS" id="PR00318">
    <property type="entry name" value="GPROTEINA"/>
</dbReference>
<gene>
    <name evidence="7" type="ORF">PBRA_007460</name>
</gene>
<dbReference type="GO" id="GO:0005525">
    <property type="term" value="F:GTP binding"/>
    <property type="evidence" value="ECO:0007669"/>
    <property type="project" value="UniProtKB-KW"/>
</dbReference>
<dbReference type="GO" id="GO:0046872">
    <property type="term" value="F:metal ion binding"/>
    <property type="evidence" value="ECO:0007669"/>
    <property type="project" value="UniProtKB-KW"/>
</dbReference>
<keyword evidence="1 6" id="KW-0479">Metal-binding</keyword>
<feature type="binding site" evidence="6">
    <location>
        <position position="49"/>
    </location>
    <ligand>
        <name>Mg(2+)</name>
        <dbReference type="ChEBI" id="CHEBI:18420"/>
    </ligand>
</feature>
<sequence>MCGGSSAVDADQEEVRQDAAITTDLRAVHMRESKIHKLLLLGSGESGKSTLFKQMRILHGAGYSKVDLEFFKPVLQSMIVSDIQQLIRAVSLKVVADAIQPPLIFTDEETAEMASISAWRSFETAGVFANFDLTPDRGAVIARMWKLPQIRAVFEHRRHFHLSDNAQFFFDKVEDIATPSWAPSVEDIVLSRVRSVGIVEEEFEMGDGATFRRPRRISLLHARRSLLIGACCGTVVDVGGQRSERRKWIHSFSEVSAVLFVAAISEYDQKCWEDNVTPRITESLTLFSSICGATALARASVIVFLNKSDLFRDKLRKYPLQAHLPSYVGDGSYESASLFMKNLYLEAGQKAFDEIGTRRTMYFHFTTATDKNNVKTVFNDVKSIVLKAALQKVQLM</sequence>
<feature type="binding site" evidence="5">
    <location>
        <begin position="306"/>
        <end position="309"/>
    </location>
    <ligand>
        <name>GTP</name>
        <dbReference type="ChEBI" id="CHEBI:37565"/>
    </ligand>
</feature>
<dbReference type="GO" id="GO:0001664">
    <property type="term" value="F:G protein-coupled receptor binding"/>
    <property type="evidence" value="ECO:0007669"/>
    <property type="project" value="TreeGrafter"/>
</dbReference>
<dbReference type="OrthoDB" id="5817230at2759"/>
<feature type="binding site" evidence="6">
    <location>
        <position position="195"/>
    </location>
    <ligand>
        <name>Mg(2+)</name>
        <dbReference type="ChEBI" id="CHEBI:18420"/>
    </ligand>
</feature>
<dbReference type="GO" id="GO:0003924">
    <property type="term" value="F:GTPase activity"/>
    <property type="evidence" value="ECO:0007669"/>
    <property type="project" value="InterPro"/>
</dbReference>
<dbReference type="InterPro" id="IPR011025">
    <property type="entry name" value="GproteinA_insert"/>
</dbReference>
<feature type="binding site" evidence="5">
    <location>
        <begin position="237"/>
        <end position="241"/>
    </location>
    <ligand>
        <name>GTP</name>
        <dbReference type="ChEBI" id="CHEBI:37565"/>
    </ligand>
</feature>
<dbReference type="Proteomes" id="UP000039324">
    <property type="component" value="Unassembled WGS sequence"/>
</dbReference>
<evidence type="ECO:0000256" key="4">
    <source>
        <dbReference type="ARBA" id="ARBA00023224"/>
    </source>
</evidence>
<dbReference type="AlphaFoldDB" id="A0A0G4IWW2"/>
<feature type="binding site" evidence="5">
    <location>
        <position position="368"/>
    </location>
    <ligand>
        <name>GTP</name>
        <dbReference type="ChEBI" id="CHEBI:37565"/>
    </ligand>
</feature>
<dbReference type="PANTHER" id="PTHR10218">
    <property type="entry name" value="GTP-BINDING PROTEIN ALPHA SUBUNIT"/>
    <property type="match status" value="1"/>
</dbReference>